<accession>A0AC61YQB4</accession>
<organism evidence="1 2">
    <name type="scientific">Bacillus safensis</name>
    <dbReference type="NCBI Taxonomy" id="561879"/>
    <lineage>
        <taxon>Bacteria</taxon>
        <taxon>Bacillati</taxon>
        <taxon>Bacillota</taxon>
        <taxon>Bacilli</taxon>
        <taxon>Bacillales</taxon>
        <taxon>Bacillaceae</taxon>
        <taxon>Bacillus</taxon>
    </lineage>
</organism>
<evidence type="ECO:0000313" key="1">
    <source>
        <dbReference type="EMBL" id="WGD97077.1"/>
    </source>
</evidence>
<name>A0AC61YQB4_BACIA</name>
<dbReference type="Proteomes" id="UP001218488">
    <property type="component" value="Chromosome"/>
</dbReference>
<sequence length="65" mass="7183">MAGAYTREIRELMGQKATNHQRMNDFGERGVKSNGADKAAIAGMATLLWIMQVLNVDMEALKEEA</sequence>
<proteinExistence type="predicted"/>
<gene>
    <name evidence="1" type="ORF">P5627_14645</name>
</gene>
<evidence type="ECO:0000313" key="2">
    <source>
        <dbReference type="Proteomes" id="UP001218488"/>
    </source>
</evidence>
<reference evidence="1" key="1">
    <citation type="submission" date="2025-02" db="EMBL/GenBank/DDBJ databases">
        <title>Complete genome sequences of 52 Bacillus and Priestia strains isolated from West-African fermentations and 26 reference strains from the DSMZ collection.</title>
        <authorList>
            <person name="Wiedenbein E.S."/>
            <person name="Canoy T.S."/>
            <person name="Hui Y."/>
            <person name="Parkouda C."/>
            <person name="Dawende C."/>
            <person name="Ametefe E."/>
            <person name="Jespersen L."/>
            <person name="Nielsen D.S."/>
        </authorList>
    </citation>
    <scope>NUCLEOTIDE SEQUENCE</scope>
    <source>
        <strain evidence="1">PRO33</strain>
    </source>
</reference>
<protein>
    <submittedName>
        <fullName evidence="1">Uncharacterized protein</fullName>
    </submittedName>
</protein>
<dbReference type="EMBL" id="CP121752">
    <property type="protein sequence ID" value="WGD97077.1"/>
    <property type="molecule type" value="Genomic_DNA"/>
</dbReference>